<evidence type="ECO:0000256" key="2">
    <source>
        <dbReference type="ARBA" id="ARBA00022741"/>
    </source>
</evidence>
<dbReference type="Gene3D" id="3.40.50.300">
    <property type="entry name" value="P-loop containing nucleotide triphosphate hydrolases"/>
    <property type="match status" value="1"/>
</dbReference>
<dbReference type="CDD" id="cd19491">
    <property type="entry name" value="XRCC3"/>
    <property type="match status" value="1"/>
</dbReference>
<dbReference type="STRING" id="7070.D6WL17"/>
<evidence type="ECO:0000256" key="1">
    <source>
        <dbReference type="ARBA" id="ARBA00004123"/>
    </source>
</evidence>
<evidence type="ECO:0000256" key="6">
    <source>
        <dbReference type="ARBA" id="ARBA00023242"/>
    </source>
</evidence>
<dbReference type="InterPro" id="IPR047348">
    <property type="entry name" value="XRCC3-like_C"/>
</dbReference>
<dbReference type="Pfam" id="PF08423">
    <property type="entry name" value="Rad51"/>
    <property type="match status" value="1"/>
</dbReference>
<evidence type="ECO:0000259" key="7">
    <source>
        <dbReference type="PROSITE" id="PS50162"/>
    </source>
</evidence>
<accession>D6WL17</accession>
<dbReference type="PANTHER" id="PTHR46487">
    <property type="entry name" value="DNA REPAIR PROTEIN XRCC3"/>
    <property type="match status" value="1"/>
</dbReference>
<dbReference type="KEGG" id="tca:659783"/>
<dbReference type="Proteomes" id="UP000007266">
    <property type="component" value="Linkage group 5"/>
</dbReference>
<dbReference type="GO" id="GO:0003677">
    <property type="term" value="F:DNA binding"/>
    <property type="evidence" value="ECO:0007669"/>
    <property type="project" value="InterPro"/>
</dbReference>
<dbReference type="InParanoid" id="D6WL17"/>
<evidence type="ECO:0000256" key="4">
    <source>
        <dbReference type="ARBA" id="ARBA00022840"/>
    </source>
</evidence>
<dbReference type="GO" id="GO:0005657">
    <property type="term" value="C:replication fork"/>
    <property type="evidence" value="ECO:0000318"/>
    <property type="project" value="GO_Central"/>
</dbReference>
<keyword evidence="9" id="KW-1185">Reference proteome</keyword>
<dbReference type="InterPro" id="IPR020588">
    <property type="entry name" value="RecA_ATP-bd"/>
</dbReference>
<keyword evidence="6" id="KW-0539">Nucleus</keyword>
<keyword evidence="4" id="KW-0067">ATP-binding</keyword>
<evidence type="ECO:0000313" key="9">
    <source>
        <dbReference type="Proteomes" id="UP000007266"/>
    </source>
</evidence>
<name>D6WL17_TRICA</name>
<protein>
    <submittedName>
        <fullName evidence="8">Spindle B</fullName>
    </submittedName>
</protein>
<feature type="domain" description="RecA family profile 1" evidence="7">
    <location>
        <begin position="70"/>
        <end position="245"/>
    </location>
</feature>
<dbReference type="HOGENOM" id="CLU_041732_1_0_1"/>
<dbReference type="PANTHER" id="PTHR46487:SF1">
    <property type="entry name" value="DNA REPAIR PROTEIN XRCC3"/>
    <property type="match status" value="1"/>
</dbReference>
<dbReference type="InterPro" id="IPR027417">
    <property type="entry name" value="P-loop_NTPase"/>
</dbReference>
<dbReference type="GO" id="GO:0090656">
    <property type="term" value="P:t-circle formation"/>
    <property type="evidence" value="ECO:0000318"/>
    <property type="project" value="GO_Central"/>
</dbReference>
<reference evidence="8 9" key="2">
    <citation type="journal article" date="2010" name="Nucleic Acids Res.">
        <title>BeetleBase in 2010: revisions to provide comprehensive genomic information for Tribolium castaneum.</title>
        <authorList>
            <person name="Kim H.S."/>
            <person name="Murphy T."/>
            <person name="Xia J."/>
            <person name="Caragea D."/>
            <person name="Park Y."/>
            <person name="Beeman R.W."/>
            <person name="Lorenzen M.D."/>
            <person name="Butcher S."/>
            <person name="Manak J.R."/>
            <person name="Brown S.J."/>
        </authorList>
    </citation>
    <scope>GENOME REANNOTATION</scope>
    <source>
        <strain evidence="8 9">Georgia GA2</strain>
    </source>
</reference>
<dbReference type="AlphaFoldDB" id="D6WL17"/>
<dbReference type="FunFam" id="3.40.50.300:FF:002736">
    <property type="entry name" value="Spindle B"/>
    <property type="match status" value="1"/>
</dbReference>
<organism evidence="8 9">
    <name type="scientific">Tribolium castaneum</name>
    <name type="common">Red flour beetle</name>
    <dbReference type="NCBI Taxonomy" id="7070"/>
    <lineage>
        <taxon>Eukaryota</taxon>
        <taxon>Metazoa</taxon>
        <taxon>Ecdysozoa</taxon>
        <taxon>Arthropoda</taxon>
        <taxon>Hexapoda</taxon>
        <taxon>Insecta</taxon>
        <taxon>Pterygota</taxon>
        <taxon>Neoptera</taxon>
        <taxon>Endopterygota</taxon>
        <taxon>Coleoptera</taxon>
        <taxon>Polyphaga</taxon>
        <taxon>Cucujiformia</taxon>
        <taxon>Tenebrionidae</taxon>
        <taxon>Tenebrionidae incertae sedis</taxon>
        <taxon>Tribolium</taxon>
    </lineage>
</organism>
<evidence type="ECO:0000256" key="5">
    <source>
        <dbReference type="ARBA" id="ARBA00023204"/>
    </source>
</evidence>
<dbReference type="OrthoDB" id="1861185at2759"/>
<dbReference type="PROSITE" id="PS50162">
    <property type="entry name" value="RECA_2"/>
    <property type="match status" value="1"/>
</dbReference>
<evidence type="ECO:0000256" key="3">
    <source>
        <dbReference type="ARBA" id="ARBA00022763"/>
    </source>
</evidence>
<dbReference type="GO" id="GO:0005524">
    <property type="term" value="F:ATP binding"/>
    <property type="evidence" value="ECO:0007669"/>
    <property type="project" value="UniProtKB-KW"/>
</dbReference>
<keyword evidence="3" id="KW-0227">DNA damage</keyword>
<dbReference type="GO" id="GO:0071140">
    <property type="term" value="P:resolution of mitotic recombination intermediates"/>
    <property type="evidence" value="ECO:0000318"/>
    <property type="project" value="GO_Central"/>
</dbReference>
<dbReference type="FunCoup" id="D6WL17">
    <property type="interactions" value="647"/>
</dbReference>
<dbReference type="EMBL" id="KQ971343">
    <property type="protein sequence ID" value="EFA04612.2"/>
    <property type="molecule type" value="Genomic_DNA"/>
</dbReference>
<sequence length="309" mass="34178">MEKLKEKIAPDVYENLLKANIASPSAIFSHTKTELMQMTDLDSNCVEEVLKESANIVLSGKIGTAHQMPKWHRISTGCSAIDAITRGGIAVNRISEIVGYAGVGKTQLCLQLSLMAQLPISLGGLGKSVVYLCTEDAFPIKRLKDLAITYSLKYHDLGINFEDNIFIEHLADVEQLKKCLSNSLTKLLLVKNVGLVVIDSIAGIFRSETLDVNYKNRNQDFILIVTLLNKLAKKYGFAVVCVNQVTDNPTTNVTEPCLGLAWSNCLTYRFNINRFVNTKVREFEVVFAPDLSNQTCKFTITGEGLRPVA</sequence>
<dbReference type="GO" id="GO:0033065">
    <property type="term" value="C:Rad51C-XRCC3 complex"/>
    <property type="evidence" value="ECO:0000318"/>
    <property type="project" value="GO_Central"/>
</dbReference>
<dbReference type="GO" id="GO:0045003">
    <property type="term" value="P:double-strand break repair via synthesis-dependent strand annealing"/>
    <property type="evidence" value="ECO:0000318"/>
    <property type="project" value="GO_Central"/>
</dbReference>
<dbReference type="InterPro" id="IPR013632">
    <property type="entry name" value="Rad51_C"/>
</dbReference>
<proteinExistence type="predicted"/>
<dbReference type="GO" id="GO:0000722">
    <property type="term" value="P:telomere maintenance via recombination"/>
    <property type="evidence" value="ECO:0000318"/>
    <property type="project" value="GO_Central"/>
</dbReference>
<dbReference type="PIRSF" id="PIRSF005856">
    <property type="entry name" value="Rad51"/>
    <property type="match status" value="1"/>
</dbReference>
<gene>
    <name evidence="8" type="primary">AUGUSTUS-3.0.2_13529</name>
    <name evidence="8" type="ORF">TcasGA2_TC013529</name>
</gene>
<keyword evidence="2" id="KW-0547">Nucleotide-binding</keyword>
<evidence type="ECO:0000313" key="8">
    <source>
        <dbReference type="EMBL" id="EFA04612.2"/>
    </source>
</evidence>
<dbReference type="eggNOG" id="KOG1564">
    <property type="taxonomic scope" value="Eukaryota"/>
</dbReference>
<keyword evidence="5" id="KW-0234">DNA repair</keyword>
<dbReference type="SUPFAM" id="SSF52540">
    <property type="entry name" value="P-loop containing nucleoside triphosphate hydrolases"/>
    <property type="match status" value="1"/>
</dbReference>
<dbReference type="GO" id="GO:0140664">
    <property type="term" value="F:ATP-dependent DNA damage sensor activity"/>
    <property type="evidence" value="ECO:0007669"/>
    <property type="project" value="InterPro"/>
</dbReference>
<comment type="subcellular location">
    <subcellularLocation>
        <location evidence="1">Nucleus</location>
    </subcellularLocation>
</comment>
<reference evidence="8 9" key="1">
    <citation type="journal article" date="2008" name="Nature">
        <title>The genome of the model beetle and pest Tribolium castaneum.</title>
        <authorList>
            <consortium name="Tribolium Genome Sequencing Consortium"/>
            <person name="Richards S."/>
            <person name="Gibbs R.A."/>
            <person name="Weinstock G.M."/>
            <person name="Brown S.J."/>
            <person name="Denell R."/>
            <person name="Beeman R.W."/>
            <person name="Gibbs R."/>
            <person name="Beeman R.W."/>
            <person name="Brown S.J."/>
            <person name="Bucher G."/>
            <person name="Friedrich M."/>
            <person name="Grimmelikhuijzen C.J."/>
            <person name="Klingler M."/>
            <person name="Lorenzen M."/>
            <person name="Richards S."/>
            <person name="Roth S."/>
            <person name="Schroder R."/>
            <person name="Tautz D."/>
            <person name="Zdobnov E.M."/>
            <person name="Muzny D."/>
            <person name="Gibbs R.A."/>
            <person name="Weinstock G.M."/>
            <person name="Attaway T."/>
            <person name="Bell S."/>
            <person name="Buhay C.J."/>
            <person name="Chandrabose M.N."/>
            <person name="Chavez D."/>
            <person name="Clerk-Blankenburg K.P."/>
            <person name="Cree A."/>
            <person name="Dao M."/>
            <person name="Davis C."/>
            <person name="Chacko J."/>
            <person name="Dinh H."/>
            <person name="Dugan-Rocha S."/>
            <person name="Fowler G."/>
            <person name="Garner T.T."/>
            <person name="Garnes J."/>
            <person name="Gnirke A."/>
            <person name="Hawes A."/>
            <person name="Hernandez J."/>
            <person name="Hines S."/>
            <person name="Holder M."/>
            <person name="Hume J."/>
            <person name="Jhangiani S.N."/>
            <person name="Joshi V."/>
            <person name="Khan Z.M."/>
            <person name="Jackson L."/>
            <person name="Kovar C."/>
            <person name="Kowis A."/>
            <person name="Lee S."/>
            <person name="Lewis L.R."/>
            <person name="Margolis J."/>
            <person name="Morgan M."/>
            <person name="Nazareth L.V."/>
            <person name="Nguyen N."/>
            <person name="Okwuonu G."/>
            <person name="Parker D."/>
            <person name="Richards S."/>
            <person name="Ruiz S.J."/>
            <person name="Santibanez J."/>
            <person name="Savard J."/>
            <person name="Scherer S.E."/>
            <person name="Schneider B."/>
            <person name="Sodergren E."/>
            <person name="Tautz D."/>
            <person name="Vattahil S."/>
            <person name="Villasana D."/>
            <person name="White C.S."/>
            <person name="Wright R."/>
            <person name="Park Y."/>
            <person name="Beeman R.W."/>
            <person name="Lord J."/>
            <person name="Oppert B."/>
            <person name="Lorenzen M."/>
            <person name="Brown S."/>
            <person name="Wang L."/>
            <person name="Savard J."/>
            <person name="Tautz D."/>
            <person name="Richards S."/>
            <person name="Weinstock G."/>
            <person name="Gibbs R.A."/>
            <person name="Liu Y."/>
            <person name="Worley K."/>
            <person name="Weinstock G."/>
            <person name="Elsik C.G."/>
            <person name="Reese J.T."/>
            <person name="Elhaik E."/>
            <person name="Landan G."/>
            <person name="Graur D."/>
            <person name="Arensburger P."/>
            <person name="Atkinson P."/>
            <person name="Beeman R.W."/>
            <person name="Beidler J."/>
            <person name="Brown S.J."/>
            <person name="Demuth J.P."/>
            <person name="Drury D.W."/>
            <person name="Du Y.Z."/>
            <person name="Fujiwara H."/>
            <person name="Lorenzen M."/>
            <person name="Maselli V."/>
            <person name="Osanai M."/>
            <person name="Park Y."/>
            <person name="Robertson H.M."/>
            <person name="Tu Z."/>
            <person name="Wang J.J."/>
            <person name="Wang S."/>
            <person name="Richards S."/>
            <person name="Song H."/>
            <person name="Zhang L."/>
            <person name="Sodergren E."/>
            <person name="Werner D."/>
            <person name="Stanke M."/>
            <person name="Morgenstern B."/>
            <person name="Solovyev V."/>
            <person name="Kosarev P."/>
            <person name="Brown G."/>
            <person name="Chen H.C."/>
            <person name="Ermolaeva O."/>
            <person name="Hlavina W."/>
            <person name="Kapustin Y."/>
            <person name="Kiryutin B."/>
            <person name="Kitts P."/>
            <person name="Maglott D."/>
            <person name="Pruitt K."/>
            <person name="Sapojnikov V."/>
            <person name="Souvorov A."/>
            <person name="Mackey A.J."/>
            <person name="Waterhouse R.M."/>
            <person name="Wyder S."/>
            <person name="Zdobnov E.M."/>
            <person name="Zdobnov E.M."/>
            <person name="Wyder S."/>
            <person name="Kriventseva E.V."/>
            <person name="Kadowaki T."/>
            <person name="Bork P."/>
            <person name="Aranda M."/>
            <person name="Bao R."/>
            <person name="Beermann A."/>
            <person name="Berns N."/>
            <person name="Bolognesi R."/>
            <person name="Bonneton F."/>
            <person name="Bopp D."/>
            <person name="Brown S.J."/>
            <person name="Bucher G."/>
            <person name="Butts T."/>
            <person name="Chaumot A."/>
            <person name="Denell R.E."/>
            <person name="Ferrier D.E."/>
            <person name="Friedrich M."/>
            <person name="Gordon C.M."/>
            <person name="Jindra M."/>
            <person name="Klingler M."/>
            <person name="Lan Q."/>
            <person name="Lattorff H.M."/>
            <person name="Laudet V."/>
            <person name="von Levetsow C."/>
            <person name="Liu Z."/>
            <person name="Lutz R."/>
            <person name="Lynch J.A."/>
            <person name="da Fonseca R.N."/>
            <person name="Posnien N."/>
            <person name="Reuter R."/>
            <person name="Roth S."/>
            <person name="Savard J."/>
            <person name="Schinko J.B."/>
            <person name="Schmitt C."/>
            <person name="Schoppmeier M."/>
            <person name="Schroder R."/>
            <person name="Shippy T.D."/>
            <person name="Simonnet F."/>
            <person name="Marques-Souza H."/>
            <person name="Tautz D."/>
            <person name="Tomoyasu Y."/>
            <person name="Trauner J."/>
            <person name="Van der Zee M."/>
            <person name="Vervoort M."/>
            <person name="Wittkopp N."/>
            <person name="Wimmer E.A."/>
            <person name="Yang X."/>
            <person name="Jones A.K."/>
            <person name="Sattelle D.B."/>
            <person name="Ebert P.R."/>
            <person name="Nelson D."/>
            <person name="Scott J.G."/>
            <person name="Beeman R.W."/>
            <person name="Muthukrishnan S."/>
            <person name="Kramer K.J."/>
            <person name="Arakane Y."/>
            <person name="Beeman R.W."/>
            <person name="Zhu Q."/>
            <person name="Hogenkamp D."/>
            <person name="Dixit R."/>
            <person name="Oppert B."/>
            <person name="Jiang H."/>
            <person name="Zou Z."/>
            <person name="Marshall J."/>
            <person name="Elpidina E."/>
            <person name="Vinokurov K."/>
            <person name="Oppert C."/>
            <person name="Zou Z."/>
            <person name="Evans J."/>
            <person name="Lu Z."/>
            <person name="Zhao P."/>
            <person name="Sumathipala N."/>
            <person name="Altincicek B."/>
            <person name="Vilcinskas A."/>
            <person name="Williams M."/>
            <person name="Hultmark D."/>
            <person name="Hetru C."/>
            <person name="Jiang H."/>
            <person name="Grimmelikhuijzen C.J."/>
            <person name="Hauser F."/>
            <person name="Cazzamali G."/>
            <person name="Williamson M."/>
            <person name="Park Y."/>
            <person name="Li B."/>
            <person name="Tanaka Y."/>
            <person name="Predel R."/>
            <person name="Neupert S."/>
            <person name="Schachtner J."/>
            <person name="Verleyen P."/>
            <person name="Raible F."/>
            <person name="Bork P."/>
            <person name="Friedrich M."/>
            <person name="Walden K.K."/>
            <person name="Robertson H.M."/>
            <person name="Angeli S."/>
            <person name="Foret S."/>
            <person name="Bucher G."/>
            <person name="Schuetz S."/>
            <person name="Maleszka R."/>
            <person name="Wimmer E.A."/>
            <person name="Beeman R.W."/>
            <person name="Lorenzen M."/>
            <person name="Tomoyasu Y."/>
            <person name="Miller S.C."/>
            <person name="Grossmann D."/>
            <person name="Bucher G."/>
        </authorList>
    </citation>
    <scope>NUCLEOTIDE SEQUENCE [LARGE SCALE GENOMIC DNA]</scope>
    <source>
        <strain evidence="8 9">Georgia GA2</strain>
    </source>
</reference>
<dbReference type="OMA" id="PCLGLQW"/>
<dbReference type="InterPro" id="IPR016467">
    <property type="entry name" value="DNA_recomb/repair_RecA-like"/>
</dbReference>